<evidence type="ECO:0000256" key="7">
    <source>
        <dbReference type="SAM" id="MobiDB-lite"/>
    </source>
</evidence>
<evidence type="ECO:0000256" key="2">
    <source>
        <dbReference type="ARBA" id="ARBA00005436"/>
    </source>
</evidence>
<evidence type="ECO:0000256" key="1">
    <source>
        <dbReference type="ARBA" id="ARBA00003362"/>
    </source>
</evidence>
<dbReference type="AlphaFoldDB" id="A0A2I3HIJ1"/>
<dbReference type="InterPro" id="IPR027534">
    <property type="entry name" value="Ribosomal_P1/P2"/>
</dbReference>
<reference evidence="9" key="3">
    <citation type="submission" date="2025-09" db="UniProtKB">
        <authorList>
            <consortium name="Ensembl"/>
        </authorList>
    </citation>
    <scope>IDENTIFICATION</scope>
</reference>
<evidence type="ECO:0000256" key="4">
    <source>
        <dbReference type="ARBA" id="ARBA00023274"/>
    </source>
</evidence>
<dbReference type="FunFam" id="1.10.10.1410:FF:000002">
    <property type="entry name" value="60S acidic ribosomal protein P2"/>
    <property type="match status" value="1"/>
</dbReference>
<proteinExistence type="inferred from homology"/>
<dbReference type="InterPro" id="IPR038716">
    <property type="entry name" value="P1/P2_N_sf"/>
</dbReference>
<dbReference type="GO" id="GO:0022625">
    <property type="term" value="C:cytosolic large ribosomal subunit"/>
    <property type="evidence" value="ECO:0007669"/>
    <property type="project" value="InterPro"/>
</dbReference>
<comment type="function">
    <text evidence="1">Plays an important role in the elongation step of protein synthesis.</text>
</comment>
<accession>A0A2I3HIJ1</accession>
<evidence type="ECO:0000256" key="8">
    <source>
        <dbReference type="SAM" id="SignalP"/>
    </source>
</evidence>
<organism evidence="9 10">
    <name type="scientific">Nomascus leucogenys</name>
    <name type="common">Northern white-cheeked gibbon</name>
    <name type="synonym">Hylobates leucogenys</name>
    <dbReference type="NCBI Taxonomy" id="61853"/>
    <lineage>
        <taxon>Eukaryota</taxon>
        <taxon>Metazoa</taxon>
        <taxon>Chordata</taxon>
        <taxon>Craniata</taxon>
        <taxon>Vertebrata</taxon>
        <taxon>Euteleostomi</taxon>
        <taxon>Mammalia</taxon>
        <taxon>Eutheria</taxon>
        <taxon>Euarchontoglires</taxon>
        <taxon>Primates</taxon>
        <taxon>Haplorrhini</taxon>
        <taxon>Catarrhini</taxon>
        <taxon>Hylobatidae</taxon>
        <taxon>Nomascus</taxon>
    </lineage>
</organism>
<reference evidence="9 10" key="1">
    <citation type="submission" date="2012-10" db="EMBL/GenBank/DDBJ databases">
        <authorList>
            <consortium name="Gibbon Genome Sequencing Consortium"/>
        </authorList>
    </citation>
    <scope>NUCLEOTIDE SEQUENCE [LARGE SCALE GENOMIC DNA]</scope>
</reference>
<dbReference type="CDD" id="cd05833">
    <property type="entry name" value="Ribosomal_P2"/>
    <property type="match status" value="1"/>
</dbReference>
<sequence>VHLIASLLLAALGGNTSLSPKDIKRILDSVGIEADDDRLNKVISELNGKSIEDVIAQGIGKVASVPAGGATAVSAAPGCAAPAAGSTPAAEEEEEVSKESDDDMGFGLFY</sequence>
<keyword evidence="8" id="KW-0732">Signal</keyword>
<dbReference type="Proteomes" id="UP000001073">
    <property type="component" value="Chromosome 19"/>
</dbReference>
<keyword evidence="3" id="KW-0689">Ribosomal protein</keyword>
<dbReference type="STRING" id="61853.ENSNLEP00000043335"/>
<feature type="chain" id="PRO_5014184077" description="Large ribosomal subunit protein P2" evidence="8">
    <location>
        <begin position="18"/>
        <end position="110"/>
    </location>
</feature>
<protein>
    <recommendedName>
        <fullName evidence="5">Large ribosomal subunit protein P2</fullName>
    </recommendedName>
    <alternativeName>
        <fullName evidence="6">60S acidic ribosomal protein P2</fullName>
    </alternativeName>
</protein>
<dbReference type="GeneTree" id="ENSGT00550000074828"/>
<dbReference type="Pfam" id="PF00428">
    <property type="entry name" value="Ribosomal_60s"/>
    <property type="match status" value="1"/>
</dbReference>
<dbReference type="InterPro" id="IPR044076">
    <property type="entry name" value="Ribosomal_P2"/>
</dbReference>
<comment type="similarity">
    <text evidence="2">Belongs to the eukaryotic ribosomal protein P1/P2 family.</text>
</comment>
<dbReference type="GO" id="GO:0002182">
    <property type="term" value="P:cytoplasmic translational elongation"/>
    <property type="evidence" value="ECO:0007669"/>
    <property type="project" value="InterPro"/>
</dbReference>
<dbReference type="Gene3D" id="1.10.10.1410">
    <property type="match status" value="1"/>
</dbReference>
<feature type="region of interest" description="Disordered" evidence="7">
    <location>
        <begin position="81"/>
        <end position="110"/>
    </location>
</feature>
<evidence type="ECO:0000256" key="6">
    <source>
        <dbReference type="ARBA" id="ARBA00035443"/>
    </source>
</evidence>
<dbReference type="InParanoid" id="A0A2I3HIJ1"/>
<evidence type="ECO:0000256" key="5">
    <source>
        <dbReference type="ARBA" id="ARBA00035301"/>
    </source>
</evidence>
<evidence type="ECO:0000256" key="3">
    <source>
        <dbReference type="ARBA" id="ARBA00022980"/>
    </source>
</evidence>
<dbReference type="PANTHER" id="PTHR21141">
    <property type="entry name" value="60S ACIDIC RIBOSOMAL PROTEIN FAMILY MEMBER"/>
    <property type="match status" value="1"/>
</dbReference>
<dbReference type="PANTHER" id="PTHR21141:SF5">
    <property type="entry name" value="LARGE RIBOSOMAL SUBUNIT PROTEIN P2"/>
    <property type="match status" value="1"/>
</dbReference>
<name>A0A2I3HIJ1_NOMLE</name>
<evidence type="ECO:0000313" key="9">
    <source>
        <dbReference type="Ensembl" id="ENSNLEP00000043335.1"/>
    </source>
</evidence>
<dbReference type="HAMAP" id="MF_01478">
    <property type="entry name" value="Ribosomal_L12_arch"/>
    <property type="match status" value="1"/>
</dbReference>
<evidence type="ECO:0000313" key="10">
    <source>
        <dbReference type="Proteomes" id="UP000001073"/>
    </source>
</evidence>
<dbReference type="GO" id="GO:0003735">
    <property type="term" value="F:structural constituent of ribosome"/>
    <property type="evidence" value="ECO:0007669"/>
    <property type="project" value="InterPro"/>
</dbReference>
<feature type="signal peptide" evidence="8">
    <location>
        <begin position="1"/>
        <end position="17"/>
    </location>
</feature>
<feature type="compositionally biased region" description="Acidic residues" evidence="7">
    <location>
        <begin position="90"/>
        <end position="104"/>
    </location>
</feature>
<reference evidence="9" key="2">
    <citation type="submission" date="2025-08" db="UniProtKB">
        <authorList>
            <consortium name="Ensembl"/>
        </authorList>
    </citation>
    <scope>IDENTIFICATION</scope>
</reference>
<dbReference type="EMBL" id="ADFV01061400">
    <property type="status" value="NOT_ANNOTATED_CDS"/>
    <property type="molecule type" value="Genomic_DNA"/>
</dbReference>
<dbReference type="OMA" id="THIVFPY"/>
<keyword evidence="4" id="KW-0687">Ribonucleoprotein</keyword>
<keyword evidence="10" id="KW-1185">Reference proteome</keyword>
<dbReference type="Ensembl" id="ENSNLET00000037813.1">
    <property type="protein sequence ID" value="ENSNLEP00000043335.1"/>
    <property type="gene ID" value="ENSNLEG00000031646.1"/>
</dbReference>